<keyword evidence="7" id="KW-1133">Transmembrane helix</keyword>
<dbReference type="GO" id="GO:0016758">
    <property type="term" value="F:hexosyltransferase activity"/>
    <property type="evidence" value="ECO:0000318"/>
    <property type="project" value="GO_Central"/>
</dbReference>
<dbReference type="SUPFAM" id="SSF53448">
    <property type="entry name" value="Nucleotide-diphospho-sugar transferases"/>
    <property type="match status" value="1"/>
</dbReference>
<protein>
    <recommendedName>
        <fullName evidence="8">Alpha 1,4-glycosyltransferase domain-containing protein</fullName>
    </recommendedName>
</protein>
<keyword evidence="6 7" id="KW-0472">Membrane</keyword>
<dbReference type="Pfam" id="PF04488">
    <property type="entry name" value="Gly_transf_sug"/>
    <property type="match status" value="1"/>
</dbReference>
<dbReference type="InParanoid" id="E9GEI8"/>
<dbReference type="GO" id="GO:0000139">
    <property type="term" value="C:Golgi membrane"/>
    <property type="evidence" value="ECO:0007669"/>
    <property type="project" value="UniProtKB-SubCell"/>
</dbReference>
<keyword evidence="5" id="KW-0333">Golgi apparatus</keyword>
<comment type="similarity">
    <text evidence="2">Belongs to the glycosyltransferase 32 family.</text>
</comment>
<evidence type="ECO:0000256" key="2">
    <source>
        <dbReference type="ARBA" id="ARBA00009003"/>
    </source>
</evidence>
<evidence type="ECO:0000259" key="8">
    <source>
        <dbReference type="Pfam" id="PF04572"/>
    </source>
</evidence>
<dbReference type="PhylomeDB" id="E9GEI8"/>
<name>E9GEI8_DAPPU</name>
<accession>E9GEI8</accession>
<dbReference type="Gene3D" id="3.90.550.20">
    <property type="match status" value="1"/>
</dbReference>
<dbReference type="OrthoDB" id="409543at2759"/>
<dbReference type="Proteomes" id="UP000000305">
    <property type="component" value="Unassembled WGS sequence"/>
</dbReference>
<reference evidence="9 10" key="1">
    <citation type="journal article" date="2011" name="Science">
        <title>The ecoresponsive genome of Daphnia pulex.</title>
        <authorList>
            <person name="Colbourne J.K."/>
            <person name="Pfrender M.E."/>
            <person name="Gilbert D."/>
            <person name="Thomas W.K."/>
            <person name="Tucker A."/>
            <person name="Oakley T.H."/>
            <person name="Tokishita S."/>
            <person name="Aerts A."/>
            <person name="Arnold G.J."/>
            <person name="Basu M.K."/>
            <person name="Bauer D.J."/>
            <person name="Caceres C.E."/>
            <person name="Carmel L."/>
            <person name="Casola C."/>
            <person name="Choi J.H."/>
            <person name="Detter J.C."/>
            <person name="Dong Q."/>
            <person name="Dusheyko S."/>
            <person name="Eads B.D."/>
            <person name="Frohlich T."/>
            <person name="Geiler-Samerotte K.A."/>
            <person name="Gerlach D."/>
            <person name="Hatcher P."/>
            <person name="Jogdeo S."/>
            <person name="Krijgsveld J."/>
            <person name="Kriventseva E.V."/>
            <person name="Kultz D."/>
            <person name="Laforsch C."/>
            <person name="Lindquist E."/>
            <person name="Lopez J."/>
            <person name="Manak J.R."/>
            <person name="Muller J."/>
            <person name="Pangilinan J."/>
            <person name="Patwardhan R.P."/>
            <person name="Pitluck S."/>
            <person name="Pritham E.J."/>
            <person name="Rechtsteiner A."/>
            <person name="Rho M."/>
            <person name="Rogozin I.B."/>
            <person name="Sakarya O."/>
            <person name="Salamov A."/>
            <person name="Schaack S."/>
            <person name="Shapiro H."/>
            <person name="Shiga Y."/>
            <person name="Skalitzky C."/>
            <person name="Smith Z."/>
            <person name="Souvorov A."/>
            <person name="Sung W."/>
            <person name="Tang Z."/>
            <person name="Tsuchiya D."/>
            <person name="Tu H."/>
            <person name="Vos H."/>
            <person name="Wang M."/>
            <person name="Wolf Y.I."/>
            <person name="Yamagata H."/>
            <person name="Yamada T."/>
            <person name="Ye Y."/>
            <person name="Shaw J.R."/>
            <person name="Andrews J."/>
            <person name="Crease T.J."/>
            <person name="Tang H."/>
            <person name="Lucas S.M."/>
            <person name="Robertson H.M."/>
            <person name="Bork P."/>
            <person name="Koonin E.V."/>
            <person name="Zdobnov E.M."/>
            <person name="Grigoriev I.V."/>
            <person name="Lynch M."/>
            <person name="Boore J.L."/>
        </authorList>
    </citation>
    <scope>NUCLEOTIDE SEQUENCE [LARGE SCALE GENOMIC DNA]</scope>
</reference>
<sequence>MKLSKSVTISCHRIQQHLTFTYRNRYVPRWRIQLALGICLGFLLAVLRGMESLLEDSMSVDWSVQFANEPLSRPFKVPGPESLCPSAFRPAGSDGAGAGADTQRINFIESTGRECLTPRQACGVESAARANPGMHVKVYLNTHRIGPPGWDDLLRRPGRVRSCAFNDMLLAQDFSSNVQMVRQNFTQMLADSLFRPLVASGNFHSSHWSVVQISDAIRLLLLQQHGGYYLDFDNIVFRPLHCLRNGFSYLEEHPNIENGIMVMDANHPFLSFLIRYLMQTYDPNKRVSLGPPAFGKAFKLFCHVNDPLFKSGLHRCLDNSNLTLFHPDSFFPVRHYELGHFYSTTWPGLDLQKMERAYLTHVYLSSWGRKVHPNSLYSRLARHYCPSVWQLTKETNIPLGF</sequence>
<evidence type="ECO:0000256" key="3">
    <source>
        <dbReference type="ARBA" id="ARBA00022676"/>
    </source>
</evidence>
<dbReference type="InterPro" id="IPR051981">
    <property type="entry name" value="Glycosyltransf_32"/>
</dbReference>
<dbReference type="InterPro" id="IPR007577">
    <property type="entry name" value="GlycoTrfase_DXD_sugar-bd_CS"/>
</dbReference>
<keyword evidence="7" id="KW-0812">Transmembrane</keyword>
<organism evidence="9 10">
    <name type="scientific">Daphnia pulex</name>
    <name type="common">Water flea</name>
    <dbReference type="NCBI Taxonomy" id="6669"/>
    <lineage>
        <taxon>Eukaryota</taxon>
        <taxon>Metazoa</taxon>
        <taxon>Ecdysozoa</taxon>
        <taxon>Arthropoda</taxon>
        <taxon>Crustacea</taxon>
        <taxon>Branchiopoda</taxon>
        <taxon>Diplostraca</taxon>
        <taxon>Cladocera</taxon>
        <taxon>Anomopoda</taxon>
        <taxon>Daphniidae</taxon>
        <taxon>Daphnia</taxon>
    </lineage>
</organism>
<dbReference type="GO" id="GO:0006688">
    <property type="term" value="P:glycosphingolipid biosynthetic process"/>
    <property type="evidence" value="ECO:0000318"/>
    <property type="project" value="GO_Central"/>
</dbReference>
<keyword evidence="4" id="KW-0808">Transferase</keyword>
<feature type="transmembrane region" description="Helical" evidence="7">
    <location>
        <begin position="32"/>
        <end position="50"/>
    </location>
</feature>
<dbReference type="AlphaFoldDB" id="E9GEI8"/>
<comment type="subcellular location">
    <subcellularLocation>
        <location evidence="1">Golgi apparatus membrane</location>
        <topology evidence="1">Single-pass type II membrane protein</topology>
    </subcellularLocation>
</comment>
<gene>
    <name evidence="9" type="ORF">DAPPUDRAFT_223908</name>
</gene>
<keyword evidence="10" id="KW-1185">Reference proteome</keyword>
<dbReference type="InterPro" id="IPR007652">
    <property type="entry name" value="A1-4-GlycosylTfrase_dom"/>
</dbReference>
<dbReference type="PANTHER" id="PTHR12042:SF21">
    <property type="entry name" value="ALPHA1,4-GALACTOSYLTRANSFERASE 1-RELATED"/>
    <property type="match status" value="1"/>
</dbReference>
<dbReference type="HOGENOM" id="CLU_687469_0_0_1"/>
<proteinExistence type="inferred from homology"/>
<evidence type="ECO:0000256" key="7">
    <source>
        <dbReference type="SAM" id="Phobius"/>
    </source>
</evidence>
<evidence type="ECO:0000256" key="5">
    <source>
        <dbReference type="ARBA" id="ARBA00023034"/>
    </source>
</evidence>
<dbReference type="KEGG" id="dpx:DAPPUDRAFT_223908"/>
<keyword evidence="3" id="KW-0328">Glycosyltransferase</keyword>
<evidence type="ECO:0000313" key="10">
    <source>
        <dbReference type="Proteomes" id="UP000000305"/>
    </source>
</evidence>
<dbReference type="Pfam" id="PF04572">
    <property type="entry name" value="Gb3_synth"/>
    <property type="match status" value="1"/>
</dbReference>
<evidence type="ECO:0000256" key="4">
    <source>
        <dbReference type="ARBA" id="ARBA00022679"/>
    </source>
</evidence>
<evidence type="ECO:0000256" key="1">
    <source>
        <dbReference type="ARBA" id="ARBA00004323"/>
    </source>
</evidence>
<dbReference type="eggNOG" id="KOG1928">
    <property type="taxonomic scope" value="Eukaryota"/>
</dbReference>
<evidence type="ECO:0000256" key="6">
    <source>
        <dbReference type="ARBA" id="ARBA00023136"/>
    </source>
</evidence>
<dbReference type="PANTHER" id="PTHR12042">
    <property type="entry name" value="LACTOSYLCERAMIDE 4-ALPHA-GALACTOSYLTRANSFERASE ALPHA- 1,4-GALACTOSYLTRANSFERASE"/>
    <property type="match status" value="1"/>
</dbReference>
<dbReference type="EMBL" id="GL732540">
    <property type="protein sequence ID" value="EFX82272.1"/>
    <property type="molecule type" value="Genomic_DNA"/>
</dbReference>
<evidence type="ECO:0000313" key="9">
    <source>
        <dbReference type="EMBL" id="EFX82272.1"/>
    </source>
</evidence>
<feature type="domain" description="Alpha 1,4-glycosyltransferase" evidence="8">
    <location>
        <begin position="263"/>
        <end position="391"/>
    </location>
</feature>
<dbReference type="InterPro" id="IPR029044">
    <property type="entry name" value="Nucleotide-diphossugar_trans"/>
</dbReference>